<feature type="transmembrane region" description="Helical" evidence="1">
    <location>
        <begin position="41"/>
        <end position="61"/>
    </location>
</feature>
<accession>A0A975EP98</accession>
<sequence length="146" mass="15427">MPAPKLSAQFWVRLLAGSLGTLLCAVGSAVAVFPFPGLPEGFQLAKFTLGVLIFTTGIVFARTGKRPPSSELHFDPKYGEFILVPVDAGWEAAQCVMSTDVAQVDVSGRHLSVASEDARLSINIAMQDAMSAKQVSETCQSPSKAA</sequence>
<reference evidence="2" key="1">
    <citation type="submission" date="2020-07" db="EMBL/GenBank/DDBJ databases">
        <title>Genome sequences of bacteria associated with the marine, planktonic diatom Thalassiosira profunda strain ECT2AJA-044.</title>
        <authorList>
            <person name="Gargas C.B."/>
            <person name="Roberts W.R."/>
            <person name="Alverson A.J."/>
        </authorList>
    </citation>
    <scope>NUCLEOTIDE SEQUENCE</scope>
    <source>
        <strain evidence="2">ECT2AJA-044</strain>
    </source>
</reference>
<evidence type="ECO:0000256" key="1">
    <source>
        <dbReference type="SAM" id="Phobius"/>
    </source>
</evidence>
<evidence type="ECO:0000313" key="3">
    <source>
        <dbReference type="Proteomes" id="UP000665026"/>
    </source>
</evidence>
<protein>
    <submittedName>
        <fullName evidence="2">Uncharacterized protein</fullName>
    </submittedName>
</protein>
<proteinExistence type="predicted"/>
<dbReference type="AlphaFoldDB" id="A0A975EP98"/>
<dbReference type="EMBL" id="CP060010">
    <property type="protein sequence ID" value="QTN35377.1"/>
    <property type="molecule type" value="Genomic_DNA"/>
</dbReference>
<name>A0A975EP98_9RHOB</name>
<dbReference type="Proteomes" id="UP000665026">
    <property type="component" value="Chromosome"/>
</dbReference>
<dbReference type="KEGG" id="cact:HZ995_12940"/>
<evidence type="ECO:0000313" key="2">
    <source>
        <dbReference type="EMBL" id="QTN35377.1"/>
    </source>
</evidence>
<dbReference type="RefSeq" id="WP_209356071.1">
    <property type="nucleotide sequence ID" value="NZ_CP060010.1"/>
</dbReference>
<keyword evidence="1" id="KW-1133">Transmembrane helix</keyword>
<gene>
    <name evidence="2" type="ORF">HZ995_12940</name>
</gene>
<keyword evidence="1" id="KW-0472">Membrane</keyword>
<organism evidence="2 3">
    <name type="scientific">Cognatishimia activa</name>
    <dbReference type="NCBI Taxonomy" id="1715691"/>
    <lineage>
        <taxon>Bacteria</taxon>
        <taxon>Pseudomonadati</taxon>
        <taxon>Pseudomonadota</taxon>
        <taxon>Alphaproteobacteria</taxon>
        <taxon>Rhodobacterales</taxon>
        <taxon>Paracoccaceae</taxon>
        <taxon>Cognatishimia</taxon>
    </lineage>
</organism>
<keyword evidence="1" id="KW-0812">Transmembrane</keyword>